<reference evidence="1" key="1">
    <citation type="journal article" date="2019" name="Sci. Rep.">
        <title>Draft genome of Tanacetum cinerariifolium, the natural source of mosquito coil.</title>
        <authorList>
            <person name="Yamashiro T."/>
            <person name="Shiraishi A."/>
            <person name="Satake H."/>
            <person name="Nakayama K."/>
        </authorList>
    </citation>
    <scope>NUCLEOTIDE SEQUENCE</scope>
</reference>
<accession>A0A699V8Q1</accession>
<evidence type="ECO:0000313" key="1">
    <source>
        <dbReference type="EMBL" id="GFD31762.1"/>
    </source>
</evidence>
<comment type="caution">
    <text evidence="1">The sequence shown here is derived from an EMBL/GenBank/DDBJ whole genome shotgun (WGS) entry which is preliminary data.</text>
</comment>
<dbReference type="AlphaFoldDB" id="A0A699V8Q1"/>
<gene>
    <name evidence="1" type="ORF">Tci_903731</name>
</gene>
<feature type="non-terminal residue" evidence="1">
    <location>
        <position position="1"/>
    </location>
</feature>
<sequence length="173" mass="19270">FPRARFADDPQRLALEQLETDPVHRLDVRPLAAEQGLGQGKPDFQFIHRQQRLRMRAGHGLAVRLGIDQQAAVCVLRVAEQGMTVGLFDDFAGTHHADPLCDAPDQIEVVADQQQRHPQPRLQRFQQLQDLYLHGHVQRGGGLVSNQQVGFVGQRHGNHHPLPLTSGQLMGIG</sequence>
<dbReference type="EMBL" id="BKCJ011417269">
    <property type="protein sequence ID" value="GFD31762.1"/>
    <property type="molecule type" value="Genomic_DNA"/>
</dbReference>
<protein>
    <submittedName>
        <fullName evidence="1">Uncharacterized protein</fullName>
    </submittedName>
</protein>
<feature type="non-terminal residue" evidence="1">
    <location>
        <position position="173"/>
    </location>
</feature>
<proteinExistence type="predicted"/>
<organism evidence="1">
    <name type="scientific">Tanacetum cinerariifolium</name>
    <name type="common">Dalmatian daisy</name>
    <name type="synonym">Chrysanthemum cinerariifolium</name>
    <dbReference type="NCBI Taxonomy" id="118510"/>
    <lineage>
        <taxon>Eukaryota</taxon>
        <taxon>Viridiplantae</taxon>
        <taxon>Streptophyta</taxon>
        <taxon>Embryophyta</taxon>
        <taxon>Tracheophyta</taxon>
        <taxon>Spermatophyta</taxon>
        <taxon>Magnoliopsida</taxon>
        <taxon>eudicotyledons</taxon>
        <taxon>Gunneridae</taxon>
        <taxon>Pentapetalae</taxon>
        <taxon>asterids</taxon>
        <taxon>campanulids</taxon>
        <taxon>Asterales</taxon>
        <taxon>Asteraceae</taxon>
        <taxon>Asteroideae</taxon>
        <taxon>Anthemideae</taxon>
        <taxon>Anthemidinae</taxon>
        <taxon>Tanacetum</taxon>
    </lineage>
</organism>
<dbReference type="AntiFam" id="ANF00095">
    <property type="entry name" value="Shadow ORF (opposite ABC transporters)"/>
</dbReference>
<dbReference type="AntiFam" id="ANF00142">
    <property type="entry name" value="Shadow ORF (opposite yadG)"/>
</dbReference>
<name>A0A699V8Q1_TANCI</name>